<reference evidence="1 2" key="1">
    <citation type="submission" date="2018-06" db="EMBL/GenBank/DDBJ databases">
        <authorList>
            <consortium name="Pathogen Informatics"/>
            <person name="Doyle S."/>
        </authorList>
    </citation>
    <scope>NUCLEOTIDE SEQUENCE [LARGE SCALE GENOMIC DNA]</scope>
    <source>
        <strain evidence="1 2">NCTC11190</strain>
    </source>
</reference>
<dbReference type="STRING" id="880526.GCA_000427365_00705"/>
<protein>
    <submittedName>
        <fullName evidence="1">Uncharacterized protein</fullName>
    </submittedName>
</protein>
<dbReference type="Proteomes" id="UP000255233">
    <property type="component" value="Unassembled WGS sequence"/>
</dbReference>
<dbReference type="EMBL" id="UGVL01000001">
    <property type="protein sequence ID" value="SUE33533.1"/>
    <property type="molecule type" value="Genomic_DNA"/>
</dbReference>
<dbReference type="AlphaFoldDB" id="A0A379MPU1"/>
<evidence type="ECO:0000313" key="1">
    <source>
        <dbReference type="EMBL" id="SUE33533.1"/>
    </source>
</evidence>
<gene>
    <name evidence="1" type="ORF">NCTC11190_00741</name>
</gene>
<name>A0A379MPU1_9BACT</name>
<proteinExistence type="predicted"/>
<organism evidence="1 2">
    <name type="scientific">Rikenella microfusus</name>
    <dbReference type="NCBI Taxonomy" id="28139"/>
    <lineage>
        <taxon>Bacteria</taxon>
        <taxon>Pseudomonadati</taxon>
        <taxon>Bacteroidota</taxon>
        <taxon>Bacteroidia</taxon>
        <taxon>Bacteroidales</taxon>
        <taxon>Rikenellaceae</taxon>
        <taxon>Rikenella</taxon>
    </lineage>
</organism>
<evidence type="ECO:0000313" key="2">
    <source>
        <dbReference type="Proteomes" id="UP000255233"/>
    </source>
</evidence>
<accession>A0A379MPU1</accession>
<sequence length="129" mass="14105">MGTTNNIGTNNPVDGVRVFDNLNQLAQVVLETLVLIGSEHSGAIGKCTLQDIRQALTAVLAENELGFPTSATVAAALKPNDEHRQVQRFTLRTKSGRGGIIRPKKRLSRRLCGRLKITPIWKYGNCPMP</sequence>
<keyword evidence="2" id="KW-1185">Reference proteome</keyword>
<dbReference type="RefSeq" id="WP_027290484.1">
    <property type="nucleotide sequence ID" value="NZ_UGVL01000001.1"/>
</dbReference>